<organism evidence="4 5">
    <name type="scientific">Flavobacterium haoranii</name>
    <dbReference type="NCBI Taxonomy" id="683124"/>
    <lineage>
        <taxon>Bacteria</taxon>
        <taxon>Pseudomonadati</taxon>
        <taxon>Bacteroidota</taxon>
        <taxon>Flavobacteriia</taxon>
        <taxon>Flavobacteriales</taxon>
        <taxon>Flavobacteriaceae</taxon>
        <taxon>Flavobacterium</taxon>
    </lineage>
</organism>
<keyword evidence="1" id="KW-0812">Transmembrane</keyword>
<dbReference type="EMBL" id="FQZH01000004">
    <property type="protein sequence ID" value="SHJ50160.1"/>
    <property type="molecule type" value="Genomic_DNA"/>
</dbReference>
<feature type="signal peptide" evidence="2">
    <location>
        <begin position="1"/>
        <end position="20"/>
    </location>
</feature>
<accession>A0A1M6JU72</accession>
<keyword evidence="1" id="KW-0472">Membrane</keyword>
<evidence type="ECO:0000256" key="1">
    <source>
        <dbReference type="SAM" id="Phobius"/>
    </source>
</evidence>
<dbReference type="AlphaFoldDB" id="A0A1M6JU72"/>
<keyword evidence="5" id="KW-1185">Reference proteome</keyword>
<evidence type="ECO:0000256" key="2">
    <source>
        <dbReference type="SAM" id="SignalP"/>
    </source>
</evidence>
<dbReference type="Pfam" id="PF13559">
    <property type="entry name" value="DUF4129"/>
    <property type="match status" value="1"/>
</dbReference>
<dbReference type="Proteomes" id="UP000184232">
    <property type="component" value="Unassembled WGS sequence"/>
</dbReference>
<feature type="transmembrane region" description="Helical" evidence="1">
    <location>
        <begin position="89"/>
        <end position="111"/>
    </location>
</feature>
<feature type="chain" id="PRO_5013065029" description="Protein-glutamine gamma-glutamyltransferase-like C-terminal domain-containing protein" evidence="2">
    <location>
        <begin position="21"/>
        <end position="233"/>
    </location>
</feature>
<keyword evidence="2" id="KW-0732">Signal</keyword>
<dbReference type="RefSeq" id="WP_072784760.1">
    <property type="nucleotide sequence ID" value="NZ_CP045292.1"/>
</dbReference>
<name>A0A1M6JU72_9FLAO</name>
<evidence type="ECO:0000313" key="5">
    <source>
        <dbReference type="Proteomes" id="UP000184232"/>
    </source>
</evidence>
<dbReference type="OrthoDB" id="5491447at2"/>
<feature type="domain" description="Protein-glutamine gamma-glutamyltransferase-like C-terminal" evidence="3">
    <location>
        <begin position="162"/>
        <end position="227"/>
    </location>
</feature>
<dbReference type="InterPro" id="IPR025403">
    <property type="entry name" value="TgpA-like_C"/>
</dbReference>
<evidence type="ECO:0000313" key="4">
    <source>
        <dbReference type="EMBL" id="SHJ50160.1"/>
    </source>
</evidence>
<proteinExistence type="predicted"/>
<protein>
    <recommendedName>
        <fullName evidence="3">Protein-glutamine gamma-glutamyltransferase-like C-terminal domain-containing protein</fullName>
    </recommendedName>
</protein>
<reference evidence="4 5" key="1">
    <citation type="submission" date="2016-11" db="EMBL/GenBank/DDBJ databases">
        <authorList>
            <person name="Jaros S."/>
            <person name="Januszkiewicz K."/>
            <person name="Wedrychowicz H."/>
        </authorList>
    </citation>
    <scope>NUCLEOTIDE SEQUENCE [LARGE SCALE GENOMIC DNA]</scope>
    <source>
        <strain evidence="4 5">DSM 22807</strain>
    </source>
</reference>
<gene>
    <name evidence="4" type="ORF">SAMN05444337_2091</name>
</gene>
<keyword evidence="1" id="KW-1133">Transmembrane helix</keyword>
<dbReference type="STRING" id="683124.SAMN05444337_2091"/>
<sequence>MKNKRSTLLLSILTPFSVFAVKSNDSIVYLQRKFEENFQDKYKGSDFQYETVTKTDLSAWERFWAAVWRKLGDLFSFADTGGALNGLEIVFKIVAFAIIGLVIYLIVRIILKKEGRWIFGKSAKKILVTENVEENIHTIDFNTIIKNATSQKDYRVAVRYYYLWLLKTLSDKNIIEWDIEKTNSDYLREISNSELKKEFRFLSYIYEYSWYGEFELNEEDFSKAQNAFIKNIK</sequence>
<evidence type="ECO:0000259" key="3">
    <source>
        <dbReference type="Pfam" id="PF13559"/>
    </source>
</evidence>